<organism evidence="2 3">
    <name type="scientific">Phytophthora megakarya</name>
    <dbReference type="NCBI Taxonomy" id="4795"/>
    <lineage>
        <taxon>Eukaryota</taxon>
        <taxon>Sar</taxon>
        <taxon>Stramenopiles</taxon>
        <taxon>Oomycota</taxon>
        <taxon>Peronosporomycetes</taxon>
        <taxon>Peronosporales</taxon>
        <taxon>Peronosporaceae</taxon>
        <taxon>Phytophthora</taxon>
    </lineage>
</organism>
<sequence>MPNRSKYNPVRVFMPDKPSKYGTKLYMTCCAETAYCSRVEIYCGAEKQTKKKKTTPEVTLGVGPKAVVRNITNRCSLLLYSCSEFELLKLKLYRVGTTRIDRLGWCPFSSHNQNGRSEWHEARIELRNVVITLNL</sequence>
<feature type="domain" description="PiggyBac transposable element-derived protein" evidence="1">
    <location>
        <begin position="10"/>
        <end position="70"/>
    </location>
</feature>
<protein>
    <recommendedName>
        <fullName evidence="1">PiggyBac transposable element-derived protein domain-containing protein</fullName>
    </recommendedName>
</protein>
<dbReference type="OrthoDB" id="125240at2759"/>
<dbReference type="AlphaFoldDB" id="A0A225X0L3"/>
<dbReference type="InterPro" id="IPR029526">
    <property type="entry name" value="PGBD"/>
</dbReference>
<dbReference type="Pfam" id="PF13843">
    <property type="entry name" value="DDE_Tnp_1_7"/>
    <property type="match status" value="1"/>
</dbReference>
<evidence type="ECO:0000313" key="3">
    <source>
        <dbReference type="Proteomes" id="UP000198211"/>
    </source>
</evidence>
<dbReference type="PANTHER" id="PTHR46599">
    <property type="entry name" value="PIGGYBAC TRANSPOSABLE ELEMENT-DERIVED PROTEIN 4"/>
    <property type="match status" value="1"/>
</dbReference>
<dbReference type="Proteomes" id="UP000198211">
    <property type="component" value="Unassembled WGS sequence"/>
</dbReference>
<evidence type="ECO:0000259" key="1">
    <source>
        <dbReference type="Pfam" id="PF13843"/>
    </source>
</evidence>
<reference evidence="3" key="1">
    <citation type="submission" date="2017-03" db="EMBL/GenBank/DDBJ databases">
        <title>Phytopthora megakarya and P. palmivora, two closely related causual agents of cacao black pod achieved similar genome size and gene model numbers by different mechanisms.</title>
        <authorList>
            <person name="Ali S."/>
            <person name="Shao J."/>
            <person name="Larry D.J."/>
            <person name="Kronmiller B."/>
            <person name="Shen D."/>
            <person name="Strem M.D."/>
            <person name="Melnick R.L."/>
            <person name="Guiltinan M.J."/>
            <person name="Tyler B.M."/>
            <person name="Meinhardt L.W."/>
            <person name="Bailey B.A."/>
        </authorList>
    </citation>
    <scope>NUCLEOTIDE SEQUENCE [LARGE SCALE GENOMIC DNA]</scope>
    <source>
        <strain evidence="3">zdho120</strain>
    </source>
</reference>
<dbReference type="PANTHER" id="PTHR46599:SF3">
    <property type="entry name" value="PIGGYBAC TRANSPOSABLE ELEMENT-DERIVED PROTEIN 4"/>
    <property type="match status" value="1"/>
</dbReference>
<proteinExistence type="predicted"/>
<comment type="caution">
    <text evidence="2">The sequence shown here is derived from an EMBL/GenBank/DDBJ whole genome shotgun (WGS) entry which is preliminary data.</text>
</comment>
<gene>
    <name evidence="2" type="ORF">PHMEG_0001653</name>
</gene>
<evidence type="ECO:0000313" key="2">
    <source>
        <dbReference type="EMBL" id="OWZ23456.1"/>
    </source>
</evidence>
<accession>A0A225X0L3</accession>
<dbReference type="EMBL" id="NBNE01000062">
    <property type="protein sequence ID" value="OWZ23456.1"/>
    <property type="molecule type" value="Genomic_DNA"/>
</dbReference>
<keyword evidence="3" id="KW-1185">Reference proteome</keyword>
<name>A0A225X0L3_9STRA</name>